<dbReference type="InterPro" id="IPR029480">
    <property type="entry name" value="Transpos_assoc"/>
</dbReference>
<feature type="domain" description="Transposase-associated" evidence="2">
    <location>
        <begin position="2"/>
        <end position="70"/>
    </location>
</feature>
<proteinExistence type="predicted"/>
<comment type="caution">
    <text evidence="3">The sequence shown here is derived from an EMBL/GenBank/DDBJ whole genome shotgun (WGS) entry which is preliminary data.</text>
</comment>
<dbReference type="InterPro" id="IPR038765">
    <property type="entry name" value="Papain-like_cys_pep_sf"/>
</dbReference>
<name>A0A438HUV7_VITVI</name>
<dbReference type="Proteomes" id="UP000288805">
    <property type="component" value="Unassembled WGS sequence"/>
</dbReference>
<dbReference type="InterPro" id="IPR025452">
    <property type="entry name" value="DUF4218"/>
</dbReference>
<evidence type="ECO:0008006" key="5">
    <source>
        <dbReference type="Google" id="ProtNLM"/>
    </source>
</evidence>
<dbReference type="InterPro" id="IPR004242">
    <property type="entry name" value="Transposase_21"/>
</dbReference>
<protein>
    <recommendedName>
        <fullName evidence="5">Transposase-associated domain-containing protein</fullName>
    </recommendedName>
</protein>
<dbReference type="PANTHER" id="PTHR10775">
    <property type="entry name" value="OS08G0208400 PROTEIN"/>
    <property type="match status" value="1"/>
</dbReference>
<dbReference type="Pfam" id="PF13963">
    <property type="entry name" value="Transpos_assoc"/>
    <property type="match status" value="1"/>
</dbReference>
<evidence type="ECO:0000259" key="1">
    <source>
        <dbReference type="Pfam" id="PF13960"/>
    </source>
</evidence>
<accession>A0A438HUV7</accession>
<dbReference type="EMBL" id="QGNW01000175">
    <property type="protein sequence ID" value="RVW88229.1"/>
    <property type="molecule type" value="Genomic_DNA"/>
</dbReference>
<organism evidence="3 4">
    <name type="scientific">Vitis vinifera</name>
    <name type="common">Grape</name>
    <dbReference type="NCBI Taxonomy" id="29760"/>
    <lineage>
        <taxon>Eukaryota</taxon>
        <taxon>Viridiplantae</taxon>
        <taxon>Streptophyta</taxon>
        <taxon>Embryophyta</taxon>
        <taxon>Tracheophyta</taxon>
        <taxon>Spermatophyta</taxon>
        <taxon>Magnoliopsida</taxon>
        <taxon>eudicotyledons</taxon>
        <taxon>Gunneridae</taxon>
        <taxon>Pentapetalae</taxon>
        <taxon>rosids</taxon>
        <taxon>Vitales</taxon>
        <taxon>Vitaceae</taxon>
        <taxon>Viteae</taxon>
        <taxon>Vitis</taxon>
    </lineage>
</organism>
<feature type="domain" description="DUF4218" evidence="1">
    <location>
        <begin position="544"/>
        <end position="606"/>
    </location>
</feature>
<dbReference type="PANTHER" id="PTHR10775:SF179">
    <property type="entry name" value="TRANSPOSON, EN_SPM-LIKE, TRANSPOSASE-ASSOCIATED DOMAIN PROTEIN"/>
    <property type="match status" value="1"/>
</dbReference>
<evidence type="ECO:0000313" key="4">
    <source>
        <dbReference type="Proteomes" id="UP000288805"/>
    </source>
</evidence>
<evidence type="ECO:0000259" key="2">
    <source>
        <dbReference type="Pfam" id="PF13963"/>
    </source>
</evidence>
<sequence>MSKDRRSVEYDEGVENFINFTLAHSTNHTSIKCPCLRCGNLLCQTPQLIREHLFFNGIDLSYRVWYWDGEKGLSGGFSNVSQQRYDKCEYNDVANTIDMVNAAPYKLILLGDMLPLNNEMPLFMYEAKKTFSALGMEYQKIHAFPNDCILYRNQYKDAIACSTCGKSRWKINNEGGKIKKGVPVKVLWYFPPIPKFKRMFQSSETAKHLMWHAKDKECDGKLCHPSNSSAWKLVDHMWPDFASEPRNLRLALSIDGINPHKSMSSKHSCWPVIMVIYNLPPWLCMKRKFMMLSLLISGPRQPGKNIDVYLSPLVDDLKTLWEKGVETYDAHLREVFTLKAILLWTIIDFPAYGNLDGCTVKGYYACPICGERTYSKRLKHGRKNSYMGHRRFLPCNHPYQRQKKAFNGEQDFRIPPKILSGEEILENFDLIPISWGKMKIKSLESDVNTNCWKKKSIFFELECWKYHHVRHNLDVMHIENNVYESIIGTLFNIPGKTKDGLNARLDLVEMGLRNLISLEELKLFGLKSHDYHALMQQLLPVALRSVLPKHVRLCGPVYFRWMYPFERYMKVLKGYVRNHNWPEGCIAECYLAKEAIKFCTEYLSGTHAIGIPKSNNYDNKFGRPITGGRSTNIDHKSWLQAHHYVLENTTIVQPYIEEHMNWLKSQYPRQSKRQIWLQEEHMRCFTYWLKGKVEEAIHNGQDIPNMLRWLAHGPTHQVVKYPGYIINGCCYHTKERDMTCVTQNSGVSILAGTMQIASSKDKNLVFGELCFYGVINEIWDLDYNMFRIPIFKCDWVDNKNASQAKQVFYVEDQLDPKWSIVLSIPPKYFNNMEGLDDFTDNCMEHHPFISSMPEVESFDVMDESEAIYMREDCEGNPCANNCESWSKVPKETKEKLWDLITTSFNVNQNSKRNCFLLMGIRFRAFKYKLTKKYILPFKNDPEKLKKPPSIYPFIQEDHWRQFVKDRLSEHFNEYRKVQKSKRDKHIYNHYLGRKGYARFEQDILQVEGGIGRVDRSVLWKKAREKKGKFNKITEPVINMIEELLENAKKTGLPPLGPNDILGQALGKPDHPERVVGQDRLVRPSSYFHQPSDDMKKIKAEIWEMVRKDMEDAATRQVMSPPTPHSDMGSNNMRQQLVLQQVVAEKPMFKMIEEPQPPEPPLKHKVIKCKLAVERKGNVVATGTLIEEKKSNRLVVINVAHKPDVRLPFPNPYEIINVRDAIGFELDWPTSLVILETEHPQVLDKGKKKIVKTPIIQKSKPQNHSVIKNFQKFVDGCLGLSTPQTEKRAQLLSKRLMECQDAKYVFIPYNPDFHWVLVVIEPRKMIDHYLDPMHHKPCKDLKDIVNM</sequence>
<evidence type="ECO:0000313" key="3">
    <source>
        <dbReference type="EMBL" id="RVW88229.1"/>
    </source>
</evidence>
<dbReference type="SUPFAM" id="SSF54001">
    <property type="entry name" value="Cysteine proteinases"/>
    <property type="match status" value="1"/>
</dbReference>
<dbReference type="Pfam" id="PF02992">
    <property type="entry name" value="Transposase_21"/>
    <property type="match status" value="1"/>
</dbReference>
<dbReference type="Gene3D" id="3.40.395.10">
    <property type="entry name" value="Adenoviral Proteinase, Chain A"/>
    <property type="match status" value="1"/>
</dbReference>
<dbReference type="Pfam" id="PF13960">
    <property type="entry name" value="DUF4218"/>
    <property type="match status" value="1"/>
</dbReference>
<reference evidence="3 4" key="1">
    <citation type="journal article" date="2018" name="PLoS Genet.">
        <title>Population sequencing reveals clonal diversity and ancestral inbreeding in the grapevine cultivar Chardonnay.</title>
        <authorList>
            <person name="Roach M.J."/>
            <person name="Johnson D.L."/>
            <person name="Bohlmann J."/>
            <person name="van Vuuren H.J."/>
            <person name="Jones S.J."/>
            <person name="Pretorius I.S."/>
            <person name="Schmidt S.A."/>
            <person name="Borneman A.R."/>
        </authorList>
    </citation>
    <scope>NUCLEOTIDE SEQUENCE [LARGE SCALE GENOMIC DNA]</scope>
    <source>
        <strain evidence="4">cv. Chardonnay</strain>
        <tissue evidence="3">Leaf</tissue>
    </source>
</reference>
<gene>
    <name evidence="3" type="ORF">CK203_038713</name>
</gene>